<dbReference type="AlphaFoldDB" id="A0A518H2T7"/>
<comment type="subcellular location">
    <subcellularLocation>
        <location evidence="1">Cell membrane</location>
        <topology evidence="1">Single-pass membrane protein</topology>
    </subcellularLocation>
    <subcellularLocation>
        <location evidence="7">Cell membrane</location>
        <topology evidence="7">Single-pass type II membrane protein</topology>
    </subcellularLocation>
</comment>
<dbReference type="EMBL" id="CP036426">
    <property type="protein sequence ID" value="QDV35140.1"/>
    <property type="molecule type" value="Genomic_DNA"/>
</dbReference>
<reference evidence="9 10" key="1">
    <citation type="submission" date="2019-02" db="EMBL/GenBank/DDBJ databases">
        <title>Deep-cultivation of Planctomycetes and their phenomic and genomic characterization uncovers novel biology.</title>
        <authorList>
            <person name="Wiegand S."/>
            <person name="Jogler M."/>
            <person name="Boedeker C."/>
            <person name="Pinto D."/>
            <person name="Vollmers J."/>
            <person name="Rivas-Marin E."/>
            <person name="Kohn T."/>
            <person name="Peeters S.H."/>
            <person name="Heuer A."/>
            <person name="Rast P."/>
            <person name="Oberbeckmann S."/>
            <person name="Bunk B."/>
            <person name="Jeske O."/>
            <person name="Meyerdierks A."/>
            <person name="Storesund J.E."/>
            <person name="Kallscheuer N."/>
            <person name="Luecker S."/>
            <person name="Lage O.M."/>
            <person name="Pohl T."/>
            <person name="Merkel B.J."/>
            <person name="Hornburger P."/>
            <person name="Mueller R.-W."/>
            <person name="Bruemmer F."/>
            <person name="Labrenz M."/>
            <person name="Spormann A.M."/>
            <person name="Op den Camp H."/>
            <person name="Overmann J."/>
            <person name="Amann R."/>
            <person name="Jetten M.S.M."/>
            <person name="Mascher T."/>
            <person name="Medema M.H."/>
            <person name="Devos D.P."/>
            <person name="Kaster A.-K."/>
            <person name="Ovreas L."/>
            <person name="Rohde M."/>
            <person name="Galperin M.Y."/>
            <person name="Jogler C."/>
        </authorList>
    </citation>
    <scope>NUCLEOTIDE SEQUENCE [LARGE SCALE GENOMIC DNA]</scope>
    <source>
        <strain evidence="9 10">ElP</strain>
    </source>
</reference>
<dbReference type="Pfam" id="PF02472">
    <property type="entry name" value="ExbD"/>
    <property type="match status" value="1"/>
</dbReference>
<dbReference type="Gene3D" id="3.30.420.270">
    <property type="match status" value="1"/>
</dbReference>
<keyword evidence="7" id="KW-0653">Protein transport</keyword>
<evidence type="ECO:0000256" key="7">
    <source>
        <dbReference type="RuleBase" id="RU003879"/>
    </source>
</evidence>
<accession>A0A518H2T7</accession>
<organism evidence="9 10">
    <name type="scientific">Tautonia plasticadhaerens</name>
    <dbReference type="NCBI Taxonomy" id="2527974"/>
    <lineage>
        <taxon>Bacteria</taxon>
        <taxon>Pseudomonadati</taxon>
        <taxon>Planctomycetota</taxon>
        <taxon>Planctomycetia</taxon>
        <taxon>Isosphaerales</taxon>
        <taxon>Isosphaeraceae</taxon>
        <taxon>Tautonia</taxon>
    </lineage>
</organism>
<evidence type="ECO:0000256" key="4">
    <source>
        <dbReference type="ARBA" id="ARBA00022692"/>
    </source>
</evidence>
<evidence type="ECO:0000256" key="5">
    <source>
        <dbReference type="ARBA" id="ARBA00022989"/>
    </source>
</evidence>
<evidence type="ECO:0000313" key="9">
    <source>
        <dbReference type="EMBL" id="QDV35140.1"/>
    </source>
</evidence>
<evidence type="ECO:0000256" key="3">
    <source>
        <dbReference type="ARBA" id="ARBA00022475"/>
    </source>
</evidence>
<keyword evidence="4 7" id="KW-0812">Transmembrane</keyword>
<evidence type="ECO:0000256" key="2">
    <source>
        <dbReference type="ARBA" id="ARBA00005811"/>
    </source>
</evidence>
<proteinExistence type="inferred from homology"/>
<feature type="region of interest" description="Disordered" evidence="8">
    <location>
        <begin position="1"/>
        <end position="20"/>
    </location>
</feature>
<evidence type="ECO:0000256" key="8">
    <source>
        <dbReference type="SAM" id="MobiDB-lite"/>
    </source>
</evidence>
<name>A0A518H2T7_9BACT</name>
<sequence length="174" mass="18448">MTGPDGTPAPRPRRRTPEEPFEFPVAPMLDMSFQLLAFFILTFQAPTGESRIDLYLPSAPAALVAAPDSASTGRNRPVPGATSDLETDLVVRAEADELGDLVSLSLQGSDVPDADALAGRLRRYREQLAGEPVKVRIEADDRLRYEEAARVIGACSAAGVDSVRLAGSASEAGP</sequence>
<protein>
    <submittedName>
        <fullName evidence="9">Biopolymer transport protein ExbD/TolR</fullName>
    </submittedName>
</protein>
<gene>
    <name evidence="9" type="ORF">ElP_30430</name>
</gene>
<evidence type="ECO:0000313" key="10">
    <source>
        <dbReference type="Proteomes" id="UP000317835"/>
    </source>
</evidence>
<evidence type="ECO:0000256" key="1">
    <source>
        <dbReference type="ARBA" id="ARBA00004162"/>
    </source>
</evidence>
<dbReference type="InterPro" id="IPR003400">
    <property type="entry name" value="ExbD"/>
</dbReference>
<dbReference type="RefSeq" id="WP_145270539.1">
    <property type="nucleotide sequence ID" value="NZ_CP036426.1"/>
</dbReference>
<dbReference type="OrthoDB" id="9789920at2"/>
<comment type="similarity">
    <text evidence="2 7">Belongs to the ExbD/TolR family.</text>
</comment>
<dbReference type="GO" id="GO:0015031">
    <property type="term" value="P:protein transport"/>
    <property type="evidence" value="ECO:0007669"/>
    <property type="project" value="UniProtKB-KW"/>
</dbReference>
<keyword evidence="3" id="KW-1003">Cell membrane</keyword>
<dbReference type="GO" id="GO:0022857">
    <property type="term" value="F:transmembrane transporter activity"/>
    <property type="evidence" value="ECO:0007669"/>
    <property type="project" value="InterPro"/>
</dbReference>
<dbReference type="GO" id="GO:0005886">
    <property type="term" value="C:plasma membrane"/>
    <property type="evidence" value="ECO:0007669"/>
    <property type="project" value="UniProtKB-SubCell"/>
</dbReference>
<dbReference type="KEGG" id="tpla:ElP_30430"/>
<keyword evidence="10" id="KW-1185">Reference proteome</keyword>
<dbReference type="Proteomes" id="UP000317835">
    <property type="component" value="Chromosome"/>
</dbReference>
<keyword evidence="7" id="KW-0813">Transport</keyword>
<keyword evidence="5" id="KW-1133">Transmembrane helix</keyword>
<evidence type="ECO:0000256" key="6">
    <source>
        <dbReference type="ARBA" id="ARBA00023136"/>
    </source>
</evidence>
<keyword evidence="6" id="KW-0472">Membrane</keyword>